<dbReference type="GO" id="GO:0032259">
    <property type="term" value="P:methylation"/>
    <property type="evidence" value="ECO:0007669"/>
    <property type="project" value="UniProtKB-KW"/>
</dbReference>
<dbReference type="AlphaFoldDB" id="A0A537IR84"/>
<dbReference type="Proteomes" id="UP000318834">
    <property type="component" value="Unassembled WGS sequence"/>
</dbReference>
<evidence type="ECO:0000256" key="4">
    <source>
        <dbReference type="ARBA" id="ARBA00034521"/>
    </source>
</evidence>
<dbReference type="NCBIfam" id="NF008823">
    <property type="entry name" value="PRK11873.1"/>
    <property type="match status" value="1"/>
</dbReference>
<dbReference type="EMBL" id="VBAP01000066">
    <property type="protein sequence ID" value="TMI73790.1"/>
    <property type="molecule type" value="Genomic_DNA"/>
</dbReference>
<dbReference type="Gene3D" id="3.40.50.150">
    <property type="entry name" value="Vaccinia Virus protein VP39"/>
    <property type="match status" value="1"/>
</dbReference>
<evidence type="ECO:0000259" key="9">
    <source>
        <dbReference type="Pfam" id="PF13847"/>
    </source>
</evidence>
<keyword evidence="10" id="KW-0489">Methyltransferase</keyword>
<keyword evidence="1 10" id="KW-0808">Transferase</keyword>
<comment type="catalytic activity">
    <reaction evidence="8">
        <text>arsenic triglutathione + 3 [thioredoxin]-dithiol + 3 S-adenosyl-L-methionine = trimethylarsine + 3 [thioredoxin]-disulfide + 3 glutathione + 3 S-adenosyl-L-homocysteine + 3 H(+)</text>
        <dbReference type="Rhea" id="RHEA:69432"/>
        <dbReference type="Rhea" id="RHEA-COMP:10698"/>
        <dbReference type="Rhea" id="RHEA-COMP:10700"/>
        <dbReference type="ChEBI" id="CHEBI:15378"/>
        <dbReference type="ChEBI" id="CHEBI:27130"/>
        <dbReference type="ChEBI" id="CHEBI:29950"/>
        <dbReference type="ChEBI" id="CHEBI:50058"/>
        <dbReference type="ChEBI" id="CHEBI:57856"/>
        <dbReference type="ChEBI" id="CHEBI:57925"/>
        <dbReference type="ChEBI" id="CHEBI:59789"/>
        <dbReference type="ChEBI" id="CHEBI:183640"/>
        <dbReference type="EC" id="2.1.1.137"/>
    </reaction>
</comment>
<dbReference type="InterPro" id="IPR025714">
    <property type="entry name" value="Methyltranfer_dom"/>
</dbReference>
<comment type="catalytic activity">
    <reaction evidence="7">
        <text>arsenic triglutathione + 2 [thioredoxin]-dithiol + 2 S-adenosyl-L-methionine + H2O = dimethylarsinous acid + 2 [thioredoxin]-disulfide + 3 glutathione + 2 S-adenosyl-L-homocysteine + 2 H(+)</text>
        <dbReference type="Rhea" id="RHEA:69464"/>
        <dbReference type="Rhea" id="RHEA-COMP:10698"/>
        <dbReference type="Rhea" id="RHEA-COMP:10700"/>
        <dbReference type="ChEBI" id="CHEBI:15377"/>
        <dbReference type="ChEBI" id="CHEBI:15378"/>
        <dbReference type="ChEBI" id="CHEBI:23808"/>
        <dbReference type="ChEBI" id="CHEBI:29950"/>
        <dbReference type="ChEBI" id="CHEBI:50058"/>
        <dbReference type="ChEBI" id="CHEBI:57856"/>
        <dbReference type="ChEBI" id="CHEBI:57925"/>
        <dbReference type="ChEBI" id="CHEBI:59789"/>
        <dbReference type="ChEBI" id="CHEBI:183640"/>
        <dbReference type="EC" id="2.1.1.137"/>
    </reaction>
</comment>
<dbReference type="SUPFAM" id="SSF53335">
    <property type="entry name" value="S-adenosyl-L-methionine-dependent methyltransferases"/>
    <property type="match status" value="1"/>
</dbReference>
<gene>
    <name evidence="10" type="primary">arsM</name>
    <name evidence="10" type="ORF">E6H05_08995</name>
</gene>
<keyword evidence="2" id="KW-0949">S-adenosyl-L-methionine</keyword>
<dbReference type="PANTHER" id="PTHR43675:SF8">
    <property type="entry name" value="ARSENITE METHYLTRANSFERASE"/>
    <property type="match status" value="1"/>
</dbReference>
<sequence>MIRSDEIRQVVREHYAGGTATGCCADTDCCGGTAEEGLQGFIGPSLGCGSPLAYAALQSGETVVDLGSGAGGDVLRAAQLVGPTGRAIGVDMTPEMIWKARQNARRLDVTNAEFRLGEIEHLPLSEASADVIISNCVINLVPDKALAFSEAFRALRPGGRLAVSDMVTAGLLPPSVRADPATWAACIAGAVDLDDYLAMIRAAGFERVETVTSTPGTPGQVFSATVRAIKPPA</sequence>
<dbReference type="InterPro" id="IPR029063">
    <property type="entry name" value="SAM-dependent_MTases_sf"/>
</dbReference>
<accession>A0A537IR84</accession>
<dbReference type="Pfam" id="PF13847">
    <property type="entry name" value="Methyltransf_31"/>
    <property type="match status" value="1"/>
</dbReference>
<comment type="catalytic activity">
    <reaction evidence="6">
        <text>arsenic triglutathione + [thioredoxin]-dithiol + S-adenosyl-L-methionine + 2 H2O = methylarsonous acid + [thioredoxin]-disulfide + 3 glutathione + S-adenosyl-L-homocysteine + H(+)</text>
        <dbReference type="Rhea" id="RHEA:69460"/>
        <dbReference type="Rhea" id="RHEA-COMP:10698"/>
        <dbReference type="Rhea" id="RHEA-COMP:10700"/>
        <dbReference type="ChEBI" id="CHEBI:15377"/>
        <dbReference type="ChEBI" id="CHEBI:15378"/>
        <dbReference type="ChEBI" id="CHEBI:17826"/>
        <dbReference type="ChEBI" id="CHEBI:29950"/>
        <dbReference type="ChEBI" id="CHEBI:50058"/>
        <dbReference type="ChEBI" id="CHEBI:57856"/>
        <dbReference type="ChEBI" id="CHEBI:57925"/>
        <dbReference type="ChEBI" id="CHEBI:59789"/>
        <dbReference type="ChEBI" id="CHEBI:183640"/>
        <dbReference type="EC" id="2.1.1.137"/>
    </reaction>
</comment>
<dbReference type="GO" id="GO:0030791">
    <property type="term" value="F:arsenite methyltransferase activity"/>
    <property type="evidence" value="ECO:0007669"/>
    <property type="project" value="UniProtKB-EC"/>
</dbReference>
<evidence type="ECO:0000256" key="6">
    <source>
        <dbReference type="ARBA" id="ARBA00047941"/>
    </source>
</evidence>
<evidence type="ECO:0000313" key="11">
    <source>
        <dbReference type="Proteomes" id="UP000318834"/>
    </source>
</evidence>
<evidence type="ECO:0000256" key="2">
    <source>
        <dbReference type="ARBA" id="ARBA00022691"/>
    </source>
</evidence>
<protein>
    <recommendedName>
        <fullName evidence="5">Arsenite methyltransferase</fullName>
        <ecNumber evidence="4">2.1.1.137</ecNumber>
    </recommendedName>
</protein>
<evidence type="ECO:0000256" key="8">
    <source>
        <dbReference type="ARBA" id="ARBA00048428"/>
    </source>
</evidence>
<comment type="similarity">
    <text evidence="3">Belongs to the methyltransferase superfamily. Arsenite methyltransferase family.</text>
</comment>
<dbReference type="CDD" id="cd02440">
    <property type="entry name" value="AdoMet_MTases"/>
    <property type="match status" value="1"/>
</dbReference>
<organism evidence="10 11">
    <name type="scientific">Candidatus Segetimicrobium genomatis</name>
    <dbReference type="NCBI Taxonomy" id="2569760"/>
    <lineage>
        <taxon>Bacteria</taxon>
        <taxon>Bacillati</taxon>
        <taxon>Candidatus Sysuimicrobiota</taxon>
        <taxon>Candidatus Sysuimicrobiia</taxon>
        <taxon>Candidatus Sysuimicrobiales</taxon>
        <taxon>Candidatus Segetimicrobiaceae</taxon>
        <taxon>Candidatus Segetimicrobium</taxon>
    </lineage>
</organism>
<evidence type="ECO:0000256" key="3">
    <source>
        <dbReference type="ARBA" id="ARBA00034487"/>
    </source>
</evidence>
<dbReference type="EC" id="2.1.1.137" evidence="4"/>
<reference evidence="10 11" key="1">
    <citation type="journal article" date="2019" name="Nat. Microbiol.">
        <title>Mediterranean grassland soil C-N compound turnover is dependent on rainfall and depth, and is mediated by genomically divergent microorganisms.</title>
        <authorList>
            <person name="Diamond S."/>
            <person name="Andeer P.F."/>
            <person name="Li Z."/>
            <person name="Crits-Christoph A."/>
            <person name="Burstein D."/>
            <person name="Anantharaman K."/>
            <person name="Lane K.R."/>
            <person name="Thomas B.C."/>
            <person name="Pan C."/>
            <person name="Northen T.R."/>
            <person name="Banfield J.F."/>
        </authorList>
    </citation>
    <scope>NUCLEOTIDE SEQUENCE [LARGE SCALE GENOMIC DNA]</scope>
    <source>
        <strain evidence="10">NP_8</strain>
    </source>
</reference>
<proteinExistence type="inferred from homology"/>
<evidence type="ECO:0000256" key="1">
    <source>
        <dbReference type="ARBA" id="ARBA00022679"/>
    </source>
</evidence>
<dbReference type="InterPro" id="IPR026669">
    <property type="entry name" value="Arsenite_MeTrfase-like"/>
</dbReference>
<evidence type="ECO:0000256" key="5">
    <source>
        <dbReference type="ARBA" id="ARBA00034545"/>
    </source>
</evidence>
<evidence type="ECO:0000256" key="7">
    <source>
        <dbReference type="ARBA" id="ARBA00047943"/>
    </source>
</evidence>
<name>A0A537IR84_9BACT</name>
<feature type="domain" description="Methyltransferase" evidence="9">
    <location>
        <begin position="58"/>
        <end position="204"/>
    </location>
</feature>
<dbReference type="PANTHER" id="PTHR43675">
    <property type="entry name" value="ARSENITE METHYLTRANSFERASE"/>
    <property type="match status" value="1"/>
</dbReference>
<comment type="caution">
    <text evidence="10">The sequence shown here is derived from an EMBL/GenBank/DDBJ whole genome shotgun (WGS) entry which is preliminary data.</text>
</comment>
<evidence type="ECO:0000313" key="10">
    <source>
        <dbReference type="EMBL" id="TMI73790.1"/>
    </source>
</evidence>